<dbReference type="InterPro" id="IPR029062">
    <property type="entry name" value="Class_I_gatase-like"/>
</dbReference>
<dbReference type="CDD" id="cd00198">
    <property type="entry name" value="vWFA"/>
    <property type="match status" value="1"/>
</dbReference>
<dbReference type="Pfam" id="PF07584">
    <property type="entry name" value="BatA"/>
    <property type="match status" value="1"/>
</dbReference>
<organism evidence="4">
    <name type="scientific">Solibacter usitatus (strain Ellin6076)</name>
    <dbReference type="NCBI Taxonomy" id="234267"/>
    <lineage>
        <taxon>Bacteria</taxon>
        <taxon>Pseudomonadati</taxon>
        <taxon>Acidobacteriota</taxon>
        <taxon>Terriglobia</taxon>
        <taxon>Bryobacterales</taxon>
        <taxon>Solibacteraceae</taxon>
        <taxon>Candidatus Solibacter</taxon>
    </lineage>
</organism>
<dbReference type="SUPFAM" id="SSF52317">
    <property type="entry name" value="Class I glutamine amidotransferase-like"/>
    <property type="match status" value="1"/>
</dbReference>
<evidence type="ECO:0000259" key="3">
    <source>
        <dbReference type="Pfam" id="PF13519"/>
    </source>
</evidence>
<dbReference type="Pfam" id="PF13519">
    <property type="entry name" value="VWA_2"/>
    <property type="match status" value="1"/>
</dbReference>
<dbReference type="KEGG" id="sus:Acid_6433"/>
<dbReference type="PANTHER" id="PTHR37464">
    <property type="entry name" value="BLL2463 PROTEIN"/>
    <property type="match status" value="1"/>
</dbReference>
<feature type="transmembrane region" description="Helical" evidence="1">
    <location>
        <begin position="55"/>
        <end position="78"/>
    </location>
</feature>
<keyword evidence="1" id="KW-0472">Membrane</keyword>
<keyword evidence="1" id="KW-0812">Transmembrane</keyword>
<sequence>MGFLTPWFLAGSLAVGLPVWLHLLRKHKTTPLPFSSLMFFEKRTQSSIKHRRLRYLVLFALRALLVALLVLAFAHPYIRQTVLASKRAGEVNVLAIDNSLSMRSGTKLSQAKTAAKSVVAGLRVGQRAQVLAFGSRVQVMSEVTDDHNSLNAAIDSIEPSDTRTSYGELSRSLRSISQSLKLPLAVHLYSDMQQTGWPSNFNDLRLSADVQLTPHSVDATAAPNFTVENVVAPRRVYDGKKTRVLATIAGFNNQKAVRNVSLILNGRVIDSKQVTVPEHGRATAEFMSLEAPYGRNKGEVRIDTGDSLAADDVFYFSVERSDPRHALFVQDAQGSRGLLYFKAALDASGQAAFEIDPATVDQVANISPSKYAFVVLSDIGAVPPTFENALRDYVRGGGSVLIALGHLSVGRNKVPVSGDTIQQARYAGREGDRFQTAAWLDASHPSILKDDRWEGVKFFQTIQVGTGNARVAAKLSDQTPLLIDQQLGEGHILVFASTFDNVANDFPIHPSFVPFIEQTARYLGRLDAGPASVQVGAFAELRDSKEKGAAVDVVDPKGERVLSLEEATKAQNIQFAQAGFYDIRRPNGRNELVAVNADRQESDLTPVSPDSLSLWQNTAQGATTAETASGEQQKPVSLWWYVMLAVLLLAVAESLLGNQHLSVDKEAAV</sequence>
<feature type="transmembrane region" description="Helical" evidence="1">
    <location>
        <begin position="6"/>
        <end position="24"/>
    </location>
</feature>
<dbReference type="HOGENOM" id="CLU_402728_0_0_0"/>
<dbReference type="Gene3D" id="3.40.50.880">
    <property type="match status" value="1"/>
</dbReference>
<evidence type="ECO:0000256" key="1">
    <source>
        <dbReference type="SAM" id="Phobius"/>
    </source>
</evidence>
<dbReference type="OrthoDB" id="9773014at2"/>
<dbReference type="Gene3D" id="3.40.50.410">
    <property type="entry name" value="von Willebrand factor, type A domain"/>
    <property type="match status" value="1"/>
</dbReference>
<reference evidence="4" key="1">
    <citation type="submission" date="2006-10" db="EMBL/GenBank/DDBJ databases">
        <title>Complete sequence of Solibacter usitatus Ellin6076.</title>
        <authorList>
            <consortium name="US DOE Joint Genome Institute"/>
            <person name="Copeland A."/>
            <person name="Lucas S."/>
            <person name="Lapidus A."/>
            <person name="Barry K."/>
            <person name="Detter J.C."/>
            <person name="Glavina del Rio T."/>
            <person name="Hammon N."/>
            <person name="Israni S."/>
            <person name="Dalin E."/>
            <person name="Tice H."/>
            <person name="Pitluck S."/>
            <person name="Thompson L.S."/>
            <person name="Brettin T."/>
            <person name="Bruce D."/>
            <person name="Han C."/>
            <person name="Tapia R."/>
            <person name="Gilna P."/>
            <person name="Schmutz J."/>
            <person name="Larimer F."/>
            <person name="Land M."/>
            <person name="Hauser L."/>
            <person name="Kyrpides N."/>
            <person name="Mikhailova N."/>
            <person name="Janssen P.H."/>
            <person name="Kuske C.R."/>
            <person name="Richardson P."/>
        </authorList>
    </citation>
    <scope>NUCLEOTIDE SEQUENCE</scope>
    <source>
        <strain evidence="4">Ellin6076</strain>
    </source>
</reference>
<feature type="domain" description="VWFA" evidence="3">
    <location>
        <begin position="93"/>
        <end position="176"/>
    </location>
</feature>
<feature type="domain" description="Aerotolerance regulator N-terminal" evidence="2">
    <location>
        <begin position="1"/>
        <end position="76"/>
    </location>
</feature>
<proteinExistence type="predicted"/>
<dbReference type="InterPro" id="IPR036465">
    <property type="entry name" value="vWFA_dom_sf"/>
</dbReference>
<dbReference type="AlphaFoldDB" id="Q01SL2"/>
<keyword evidence="1" id="KW-1133">Transmembrane helix</keyword>
<protein>
    <submittedName>
        <fullName evidence="4">Conserved hypothetical membrane protein</fullName>
    </submittedName>
</protein>
<dbReference type="eggNOG" id="COG2304">
    <property type="taxonomic scope" value="Bacteria"/>
</dbReference>
<name>Q01SL2_SOLUE</name>
<dbReference type="EMBL" id="CP000473">
    <property type="protein sequence ID" value="ABJ87358.1"/>
    <property type="molecule type" value="Genomic_DNA"/>
</dbReference>
<dbReference type="CDD" id="cd03143">
    <property type="entry name" value="A4_beta-galactosidase_middle_domain"/>
    <property type="match status" value="1"/>
</dbReference>
<gene>
    <name evidence="4" type="ordered locus">Acid_6433</name>
</gene>
<dbReference type="InParanoid" id="Q01SL2"/>
<dbReference type="STRING" id="234267.Acid_6433"/>
<dbReference type="InterPro" id="IPR024163">
    <property type="entry name" value="Aerotolerance_reg_N"/>
</dbReference>
<evidence type="ECO:0000313" key="4">
    <source>
        <dbReference type="EMBL" id="ABJ87358.1"/>
    </source>
</evidence>
<dbReference type="InterPro" id="IPR002035">
    <property type="entry name" value="VWF_A"/>
</dbReference>
<dbReference type="InterPro" id="IPR011933">
    <property type="entry name" value="Double_TM_dom"/>
</dbReference>
<dbReference type="NCBIfam" id="TIGR02226">
    <property type="entry name" value="two_anch"/>
    <property type="match status" value="1"/>
</dbReference>
<accession>Q01SL2</accession>
<dbReference type="SUPFAM" id="SSF53300">
    <property type="entry name" value="vWA-like"/>
    <property type="match status" value="1"/>
</dbReference>
<evidence type="ECO:0000259" key="2">
    <source>
        <dbReference type="Pfam" id="PF07584"/>
    </source>
</evidence>
<dbReference type="PANTHER" id="PTHR37464:SF1">
    <property type="entry name" value="BLL2463 PROTEIN"/>
    <property type="match status" value="1"/>
</dbReference>